<dbReference type="Proteomes" id="UP000032141">
    <property type="component" value="Chromosome C2"/>
</dbReference>
<dbReference type="Gramene" id="Bo2g130280.1">
    <property type="protein sequence ID" value="Bo2g130280.1"/>
    <property type="gene ID" value="Bo2g130280"/>
</dbReference>
<evidence type="ECO:0008006" key="3">
    <source>
        <dbReference type="Google" id="ProtNLM"/>
    </source>
</evidence>
<organism evidence="1 2">
    <name type="scientific">Brassica oleracea var. oleracea</name>
    <dbReference type="NCBI Taxonomy" id="109376"/>
    <lineage>
        <taxon>Eukaryota</taxon>
        <taxon>Viridiplantae</taxon>
        <taxon>Streptophyta</taxon>
        <taxon>Embryophyta</taxon>
        <taxon>Tracheophyta</taxon>
        <taxon>Spermatophyta</taxon>
        <taxon>Magnoliopsida</taxon>
        <taxon>eudicotyledons</taxon>
        <taxon>Gunneridae</taxon>
        <taxon>Pentapetalae</taxon>
        <taxon>rosids</taxon>
        <taxon>malvids</taxon>
        <taxon>Brassicales</taxon>
        <taxon>Brassicaceae</taxon>
        <taxon>Brassiceae</taxon>
        <taxon>Brassica</taxon>
    </lineage>
</organism>
<reference evidence="1 2" key="1">
    <citation type="journal article" date="2014" name="Genome Biol.">
        <title>Transcriptome and methylome profiling reveals relics of genome dominance in the mesopolyploid Brassica oleracea.</title>
        <authorList>
            <person name="Parkin I.A."/>
            <person name="Koh C."/>
            <person name="Tang H."/>
            <person name="Robinson S.J."/>
            <person name="Kagale S."/>
            <person name="Clarke W.E."/>
            <person name="Town C.D."/>
            <person name="Nixon J."/>
            <person name="Krishnakumar V."/>
            <person name="Bidwell S.L."/>
            <person name="Denoeud F."/>
            <person name="Belcram H."/>
            <person name="Links M.G."/>
            <person name="Just J."/>
            <person name="Clarke C."/>
            <person name="Bender T."/>
            <person name="Huebert T."/>
            <person name="Mason A.S."/>
            <person name="Pires J.C."/>
            <person name="Barker G."/>
            <person name="Moore J."/>
            <person name="Walley P.G."/>
            <person name="Manoli S."/>
            <person name="Batley J."/>
            <person name="Edwards D."/>
            <person name="Nelson M.N."/>
            <person name="Wang X."/>
            <person name="Paterson A.H."/>
            <person name="King G."/>
            <person name="Bancroft I."/>
            <person name="Chalhoub B."/>
            <person name="Sharpe A.G."/>
        </authorList>
    </citation>
    <scope>NUCLEOTIDE SEQUENCE</scope>
    <source>
        <strain evidence="1 2">cv. TO1000</strain>
    </source>
</reference>
<reference evidence="1" key="2">
    <citation type="submission" date="2015-03" db="UniProtKB">
        <authorList>
            <consortium name="EnsemblPlants"/>
        </authorList>
    </citation>
    <scope>IDENTIFICATION</scope>
</reference>
<dbReference type="PANTHER" id="PTHR47150">
    <property type="entry name" value="OS12G0169200 PROTEIN"/>
    <property type="match status" value="1"/>
</dbReference>
<dbReference type="InterPro" id="IPR006912">
    <property type="entry name" value="Harbinger_derived_prot"/>
</dbReference>
<dbReference type="Pfam" id="PF04827">
    <property type="entry name" value="Plant_tran"/>
    <property type="match status" value="1"/>
</dbReference>
<dbReference type="PANTHER" id="PTHR47150:SF5">
    <property type="entry name" value="OS07G0546750 PROTEIN"/>
    <property type="match status" value="1"/>
</dbReference>
<keyword evidence="2" id="KW-1185">Reference proteome</keyword>
<dbReference type="STRING" id="109376.A0A0D3AUM6"/>
<protein>
    <recommendedName>
        <fullName evidence="3">DDE Tnp4 domain-containing protein</fullName>
    </recommendedName>
</protein>
<dbReference type="EnsemblPlants" id="Bo2g130280.1">
    <property type="protein sequence ID" value="Bo2g130280.1"/>
    <property type="gene ID" value="Bo2g130280"/>
</dbReference>
<evidence type="ECO:0000313" key="1">
    <source>
        <dbReference type="EnsemblPlants" id="Bo2g130280.1"/>
    </source>
</evidence>
<dbReference type="HOGENOM" id="CLU_012390_1_3_1"/>
<proteinExistence type="predicted"/>
<sequence length="232" mass="26871">MKFHSFNEEEMLPEVDEYLRLGESTAISCLEIFFEGIIYLFGDEYLRRPTPQDLQRLLDIGEMRGFPGMIGSIDCMHWEWKNWPTAWKGQYTRGSGKPTIVLEEVASHDLWIWHTFFGPLGTSNDINVLDKSPVFDDILEGQAPKVNFFVNGHEYHLTYYLTDALIWDKPKIGKIMRACIILHNMIMEDERDGYTQFDVSEFAQVESNRSSHVDFMYSKDMPSNTGNSNSTS</sequence>
<dbReference type="AlphaFoldDB" id="A0A0D3AUM6"/>
<name>A0A0D3AUM6_BRAOL</name>
<evidence type="ECO:0000313" key="2">
    <source>
        <dbReference type="Proteomes" id="UP000032141"/>
    </source>
</evidence>
<accession>A0A0D3AUM6</accession>